<keyword evidence="4" id="KW-0597">Phosphoprotein</keyword>
<dbReference type="SMART" id="SM00091">
    <property type="entry name" value="PAS"/>
    <property type="match status" value="4"/>
</dbReference>
<dbReference type="SUPFAM" id="SSF47384">
    <property type="entry name" value="Homodimeric domain of signal transducing histidine kinase"/>
    <property type="match status" value="1"/>
</dbReference>
<dbReference type="InterPro" id="IPR029016">
    <property type="entry name" value="GAF-like_dom_sf"/>
</dbReference>
<feature type="domain" description="PAS" evidence="10">
    <location>
        <begin position="126"/>
        <end position="197"/>
    </location>
</feature>
<keyword evidence="5" id="KW-0808">Transferase</keyword>
<dbReference type="Pfam" id="PF13426">
    <property type="entry name" value="PAS_9"/>
    <property type="match status" value="1"/>
</dbReference>
<dbReference type="Pfam" id="PF08447">
    <property type="entry name" value="PAS_3"/>
    <property type="match status" value="3"/>
</dbReference>
<dbReference type="InterPro" id="IPR001610">
    <property type="entry name" value="PAC"/>
</dbReference>
<dbReference type="SUPFAM" id="SSF55874">
    <property type="entry name" value="ATPase domain of HSP90 chaperone/DNA topoisomerase II/histidine kinase"/>
    <property type="match status" value="1"/>
</dbReference>
<dbReference type="Gene3D" id="3.30.450.20">
    <property type="entry name" value="PAS domain"/>
    <property type="match status" value="4"/>
</dbReference>
<feature type="domain" description="Histidine kinase" evidence="9">
    <location>
        <begin position="856"/>
        <end position="1080"/>
    </location>
</feature>
<dbReference type="AlphaFoldDB" id="A0A1J0AFS5"/>
<name>A0A1J0AFS5_9CYAN</name>
<dbReference type="InterPro" id="IPR035965">
    <property type="entry name" value="PAS-like_dom_sf"/>
</dbReference>
<feature type="domain" description="PAC" evidence="11">
    <location>
        <begin position="594"/>
        <end position="645"/>
    </location>
</feature>
<dbReference type="InterPro" id="IPR036097">
    <property type="entry name" value="HisK_dim/P_sf"/>
</dbReference>
<gene>
    <name evidence="12" type="ORF">GlitD10_2432</name>
</gene>
<dbReference type="EC" id="2.7.13.3" evidence="3"/>
<dbReference type="EMBL" id="CP017675">
    <property type="protein sequence ID" value="APB34768.1"/>
    <property type="molecule type" value="Genomic_DNA"/>
</dbReference>
<dbReference type="Gene3D" id="3.30.565.10">
    <property type="entry name" value="Histidine kinase-like ATPase, C-terminal domain"/>
    <property type="match status" value="1"/>
</dbReference>
<feature type="domain" description="PAC" evidence="11">
    <location>
        <begin position="201"/>
        <end position="253"/>
    </location>
</feature>
<dbReference type="InterPro" id="IPR003661">
    <property type="entry name" value="HisK_dim/P_dom"/>
</dbReference>
<dbReference type="KEGG" id="glt:GlitD10_2432"/>
<dbReference type="Gene3D" id="1.10.287.130">
    <property type="match status" value="1"/>
</dbReference>
<evidence type="ECO:0000256" key="7">
    <source>
        <dbReference type="ARBA" id="ARBA00023012"/>
    </source>
</evidence>
<dbReference type="SUPFAM" id="SSF55785">
    <property type="entry name" value="PYP-like sensor domain (PAS domain)"/>
    <property type="match status" value="4"/>
</dbReference>
<dbReference type="STRING" id="1188229.GlitD10_2432"/>
<dbReference type="Proteomes" id="UP000180235">
    <property type="component" value="Chromosome"/>
</dbReference>
<dbReference type="Pfam" id="PF02518">
    <property type="entry name" value="HATPase_c"/>
    <property type="match status" value="1"/>
</dbReference>
<keyword evidence="6 12" id="KW-0418">Kinase</keyword>
<reference evidence="12 13" key="1">
    <citation type="submission" date="2016-10" db="EMBL/GenBank/DDBJ databases">
        <title>Description of Gloeomargarita lithophora gen. nov., sp. nov., a thylakoid-bearing basal-branching cyanobacterium with intracellular carbonates, and proposal for Gloeomargaritales ord. nov.</title>
        <authorList>
            <person name="Moreira D."/>
            <person name="Tavera R."/>
            <person name="Benzerara K."/>
            <person name="Skouri-Panet F."/>
            <person name="Couradeau E."/>
            <person name="Gerard E."/>
            <person name="Loussert C."/>
            <person name="Novelo E."/>
            <person name="Zivanovic Y."/>
            <person name="Lopez-Garcia P."/>
        </authorList>
    </citation>
    <scope>NUCLEOTIDE SEQUENCE [LARGE SCALE GENOMIC DNA]</scope>
    <source>
        <strain evidence="12 13">D10</strain>
    </source>
</reference>
<dbReference type="PROSITE" id="PS50046">
    <property type="entry name" value="PHYTOCHROME_2"/>
    <property type="match status" value="1"/>
</dbReference>
<dbReference type="RefSeq" id="WP_071455159.1">
    <property type="nucleotide sequence ID" value="NZ_CP017675.1"/>
</dbReference>
<organism evidence="12 13">
    <name type="scientific">Gloeomargarita lithophora Alchichica-D10</name>
    <dbReference type="NCBI Taxonomy" id="1188229"/>
    <lineage>
        <taxon>Bacteria</taxon>
        <taxon>Bacillati</taxon>
        <taxon>Cyanobacteriota</taxon>
        <taxon>Cyanophyceae</taxon>
        <taxon>Gloeomargaritales</taxon>
        <taxon>Gloeomargaritaceae</taxon>
        <taxon>Gloeomargarita</taxon>
    </lineage>
</organism>
<dbReference type="InterPro" id="IPR052162">
    <property type="entry name" value="Sensor_kinase/Photoreceptor"/>
</dbReference>
<dbReference type="SMART" id="SM00388">
    <property type="entry name" value="HisKA"/>
    <property type="match status" value="1"/>
</dbReference>
<dbReference type="PANTHER" id="PTHR43304:SF1">
    <property type="entry name" value="PAC DOMAIN-CONTAINING PROTEIN"/>
    <property type="match status" value="1"/>
</dbReference>
<protein>
    <recommendedName>
        <fullName evidence="3">histidine kinase</fullName>
        <ecNumber evidence="3">2.7.13.3</ecNumber>
    </recommendedName>
</protein>
<sequence length="1085" mass="124060">MTLQIQAGAAVDGVLQSVLTQIQPAWKAHHISLYRGQQKLLTAGEPAGNVPLPNTWQVQKIPSESGETWCWPVLVRQQGWGWLVGHWDTSPRKKIVPQGELLTAHIGLIIQASPASNYPLPLPTTEEEPYQFLLNVLPIGIAITNAAGSCIYVNEYLSQQLWQMPSDEMLGWNWTDAIHPDDREQVTQSWQRAIDTPIHEYAEEYRLQRRDGAVIWVRDQALVLRNPHGDIAGFICISTDITEAKNLQTRLTTSEQKYRQIVNYQTDFLAYSLPDGTVTFANPYLYQCLGYNIKQEEIIGLTWEQAIPDAEDLQILAQKIQEITPQNPIFTHTNPIRGKQGQILYAEWINLGVFDEQGTLLMIQSIGRDITLLRQKESELRESQQQFATLLQNMPGMVYRYHPATDEQPHRFSYVSDYAEEIFELKPAQIMENPTMVWMNFTHPEDLNLLLTSIQEAVSQSAPWHCQWRTITPTGKLKWLEGRSQMRQDHKEAFWDGIVMDITKLKNTELALAENQKLLENILTNLPITIWRYQLWPDGREALPYVSTGSGDLYGIPSEQAQQNVQALWDLVVPEDVPRIRASTAESQQNLTLWQAEFRIVTPQGECKWLRGQGQPQRQPDGSTVWDSIMIDITPRKQAEIALNHWNQELEQRIQERTFILQKQAQSEGLLRLIIETIYESSDITKTLPIVLDETRATLACDRLVVYQFNPDWTGYFLAESVADGWVSVVNGAMTTLSDHCLEETQGGRFQQHYILVSNDIYQSGFSPCHIALLEQFQARAHIIVPIFLEQKLWGLLAAYQNDAPRIWQTNEIETLKHVGLHLAIALRQAELYKTSQAQVVELQKLNQLKDEFLSTVSHELRSPMHNIGMAIKMLELRLQKSGVLENSELGIERYLDILKSATQRETELINDLLDLARLNADAVDLIFAPVDIQQILSKLLPAITERTCDQNQHLNLQLPEHLCPIETHADSLERILQELLHNACKYTPKEETITLAIDCESENYYQFQVINTGVAIPPEERDRVFDNFYRIPNHDPWQYGGTGLGLALVKKLVERLHGEIHLISQNNSTEFRVNLPISSPTKGR</sequence>
<dbReference type="PROSITE" id="PS50113">
    <property type="entry name" value="PAC"/>
    <property type="match status" value="3"/>
</dbReference>
<dbReference type="SMART" id="SM00387">
    <property type="entry name" value="HATPase_c"/>
    <property type="match status" value="1"/>
</dbReference>
<evidence type="ECO:0000256" key="6">
    <source>
        <dbReference type="ARBA" id="ARBA00022777"/>
    </source>
</evidence>
<dbReference type="InterPro" id="IPR036890">
    <property type="entry name" value="HATPase_C_sf"/>
</dbReference>
<evidence type="ECO:0000259" key="10">
    <source>
        <dbReference type="PROSITE" id="PS50112"/>
    </source>
</evidence>
<evidence type="ECO:0000313" key="12">
    <source>
        <dbReference type="EMBL" id="APB34768.1"/>
    </source>
</evidence>
<dbReference type="InterPro" id="IPR003594">
    <property type="entry name" value="HATPase_dom"/>
</dbReference>
<dbReference type="InterPro" id="IPR005467">
    <property type="entry name" value="His_kinase_dom"/>
</dbReference>
<dbReference type="OrthoDB" id="453368at2"/>
<accession>A0A1J0AFS5</accession>
<evidence type="ECO:0000256" key="5">
    <source>
        <dbReference type="ARBA" id="ARBA00022679"/>
    </source>
</evidence>
<dbReference type="Pfam" id="PF00512">
    <property type="entry name" value="HisKA"/>
    <property type="match status" value="1"/>
</dbReference>
<proteinExistence type="inferred from homology"/>
<dbReference type="Pfam" id="PF01590">
    <property type="entry name" value="GAF"/>
    <property type="match status" value="1"/>
</dbReference>
<dbReference type="GO" id="GO:0000155">
    <property type="term" value="F:phosphorelay sensor kinase activity"/>
    <property type="evidence" value="ECO:0007669"/>
    <property type="project" value="InterPro"/>
</dbReference>
<evidence type="ECO:0000256" key="4">
    <source>
        <dbReference type="ARBA" id="ARBA00022553"/>
    </source>
</evidence>
<evidence type="ECO:0000256" key="1">
    <source>
        <dbReference type="ARBA" id="ARBA00000085"/>
    </source>
</evidence>
<comment type="similarity">
    <text evidence="2">In the N-terminal section; belongs to the phytochrome family.</text>
</comment>
<dbReference type="InterPro" id="IPR000700">
    <property type="entry name" value="PAS-assoc_C"/>
</dbReference>
<dbReference type="GO" id="GO:0004674">
    <property type="term" value="F:protein serine/threonine kinase activity"/>
    <property type="evidence" value="ECO:0007669"/>
    <property type="project" value="UniProtKB-KW"/>
</dbReference>
<dbReference type="InterPro" id="IPR003018">
    <property type="entry name" value="GAF"/>
</dbReference>
<evidence type="ECO:0000256" key="2">
    <source>
        <dbReference type="ARBA" id="ARBA00006402"/>
    </source>
</evidence>
<dbReference type="InterPro" id="IPR013655">
    <property type="entry name" value="PAS_fold_3"/>
</dbReference>
<keyword evidence="12" id="KW-0723">Serine/threonine-protein kinase</keyword>
<dbReference type="PROSITE" id="PS50109">
    <property type="entry name" value="HIS_KIN"/>
    <property type="match status" value="1"/>
</dbReference>
<keyword evidence="13" id="KW-1185">Reference proteome</keyword>
<feature type="domain" description="PAC" evidence="11">
    <location>
        <begin position="330"/>
        <end position="382"/>
    </location>
</feature>
<dbReference type="CDD" id="cd00130">
    <property type="entry name" value="PAS"/>
    <property type="match status" value="4"/>
</dbReference>
<dbReference type="PANTHER" id="PTHR43304">
    <property type="entry name" value="PHYTOCHROME-LIKE PROTEIN CPH1"/>
    <property type="match status" value="1"/>
</dbReference>
<dbReference type="Gene3D" id="3.30.450.40">
    <property type="match status" value="1"/>
</dbReference>
<dbReference type="PRINTS" id="PR00344">
    <property type="entry name" value="BCTRLSENSOR"/>
</dbReference>
<dbReference type="CDD" id="cd00082">
    <property type="entry name" value="HisKA"/>
    <property type="match status" value="1"/>
</dbReference>
<keyword evidence="7" id="KW-0902">Two-component regulatory system</keyword>
<feature type="domain" description="Phytochrome chromophore attachment site" evidence="8">
    <location>
        <begin position="683"/>
        <end position="822"/>
    </location>
</feature>
<dbReference type="PROSITE" id="PS50112">
    <property type="entry name" value="PAS"/>
    <property type="match status" value="2"/>
</dbReference>
<evidence type="ECO:0000259" key="9">
    <source>
        <dbReference type="PROSITE" id="PS50109"/>
    </source>
</evidence>
<dbReference type="InterPro" id="IPR016132">
    <property type="entry name" value="Phyto_chromo_attachment"/>
</dbReference>
<feature type="domain" description="PAS" evidence="10">
    <location>
        <begin position="383"/>
        <end position="461"/>
    </location>
</feature>
<dbReference type="SMART" id="SM00065">
    <property type="entry name" value="GAF"/>
    <property type="match status" value="1"/>
</dbReference>
<evidence type="ECO:0000259" key="11">
    <source>
        <dbReference type="PROSITE" id="PS50113"/>
    </source>
</evidence>
<evidence type="ECO:0000313" key="13">
    <source>
        <dbReference type="Proteomes" id="UP000180235"/>
    </source>
</evidence>
<dbReference type="SUPFAM" id="SSF55781">
    <property type="entry name" value="GAF domain-like"/>
    <property type="match status" value="1"/>
</dbReference>
<dbReference type="SMART" id="SM00086">
    <property type="entry name" value="PAC"/>
    <property type="match status" value="4"/>
</dbReference>
<evidence type="ECO:0000256" key="3">
    <source>
        <dbReference type="ARBA" id="ARBA00012438"/>
    </source>
</evidence>
<dbReference type="InterPro" id="IPR004358">
    <property type="entry name" value="Sig_transdc_His_kin-like_C"/>
</dbReference>
<dbReference type="InterPro" id="IPR000014">
    <property type="entry name" value="PAS"/>
</dbReference>
<comment type="catalytic activity">
    <reaction evidence="1">
        <text>ATP + protein L-histidine = ADP + protein N-phospho-L-histidine.</text>
        <dbReference type="EC" id="2.7.13.3"/>
    </reaction>
</comment>
<dbReference type="NCBIfam" id="TIGR00229">
    <property type="entry name" value="sensory_box"/>
    <property type="match status" value="3"/>
</dbReference>
<evidence type="ECO:0000259" key="8">
    <source>
        <dbReference type="PROSITE" id="PS50046"/>
    </source>
</evidence>